<dbReference type="InterPro" id="IPR013325">
    <property type="entry name" value="RNA_pol_sigma_r2"/>
</dbReference>
<evidence type="ECO:0000313" key="9">
    <source>
        <dbReference type="EMBL" id="MBA8792458.1"/>
    </source>
</evidence>
<dbReference type="PROSITE" id="PS01063">
    <property type="entry name" value="SIGMA70_ECF"/>
    <property type="match status" value="1"/>
</dbReference>
<evidence type="ECO:0000259" key="8">
    <source>
        <dbReference type="Pfam" id="PF08281"/>
    </source>
</evidence>
<feature type="domain" description="RNA polymerase sigma factor 70 region 4 type 2" evidence="8">
    <location>
        <begin position="123"/>
        <end position="175"/>
    </location>
</feature>
<dbReference type="PANTHER" id="PTHR43133">
    <property type="entry name" value="RNA POLYMERASE ECF-TYPE SIGMA FACTO"/>
    <property type="match status" value="1"/>
</dbReference>
<proteinExistence type="inferred from homology"/>
<dbReference type="Gene3D" id="1.10.1740.10">
    <property type="match status" value="1"/>
</dbReference>
<keyword evidence="3 6" id="KW-0731">Sigma factor</keyword>
<dbReference type="InterPro" id="IPR036388">
    <property type="entry name" value="WH-like_DNA-bd_sf"/>
</dbReference>
<organism evidence="9 10">
    <name type="scientific">Microlunatus kandeliicorticis</name>
    <dbReference type="NCBI Taxonomy" id="1759536"/>
    <lineage>
        <taxon>Bacteria</taxon>
        <taxon>Bacillati</taxon>
        <taxon>Actinomycetota</taxon>
        <taxon>Actinomycetes</taxon>
        <taxon>Propionibacteriales</taxon>
        <taxon>Propionibacteriaceae</taxon>
        <taxon>Microlunatus</taxon>
    </lineage>
</organism>
<comment type="caution">
    <text evidence="9">The sequence shown here is derived from an EMBL/GenBank/DDBJ whole genome shotgun (WGS) entry which is preliminary data.</text>
</comment>
<dbReference type="InterPro" id="IPR039425">
    <property type="entry name" value="RNA_pol_sigma-70-like"/>
</dbReference>
<dbReference type="InterPro" id="IPR013249">
    <property type="entry name" value="RNA_pol_sigma70_r4_t2"/>
</dbReference>
<dbReference type="Proteomes" id="UP000523079">
    <property type="component" value="Unassembled WGS sequence"/>
</dbReference>
<comment type="similarity">
    <text evidence="1 6">Belongs to the sigma-70 factor family. ECF subfamily.</text>
</comment>
<evidence type="ECO:0000256" key="5">
    <source>
        <dbReference type="ARBA" id="ARBA00023163"/>
    </source>
</evidence>
<dbReference type="PANTHER" id="PTHR43133:SF62">
    <property type="entry name" value="RNA POLYMERASE SIGMA FACTOR SIGZ"/>
    <property type="match status" value="1"/>
</dbReference>
<reference evidence="9 10" key="1">
    <citation type="submission" date="2020-07" db="EMBL/GenBank/DDBJ databases">
        <title>Sequencing the genomes of 1000 actinobacteria strains.</title>
        <authorList>
            <person name="Klenk H.-P."/>
        </authorList>
    </citation>
    <scope>NUCLEOTIDE SEQUENCE [LARGE SCALE GENOMIC DNA]</scope>
    <source>
        <strain evidence="9 10">DSM 100723</strain>
    </source>
</reference>
<dbReference type="Pfam" id="PF04542">
    <property type="entry name" value="Sigma70_r2"/>
    <property type="match status" value="1"/>
</dbReference>
<evidence type="ECO:0000256" key="6">
    <source>
        <dbReference type="RuleBase" id="RU000716"/>
    </source>
</evidence>
<dbReference type="GO" id="GO:0006950">
    <property type="term" value="P:response to stress"/>
    <property type="evidence" value="ECO:0007669"/>
    <property type="project" value="UniProtKB-ARBA"/>
</dbReference>
<keyword evidence="2 6" id="KW-0805">Transcription regulation</keyword>
<dbReference type="GO" id="GO:0016987">
    <property type="term" value="F:sigma factor activity"/>
    <property type="evidence" value="ECO:0007669"/>
    <property type="project" value="UniProtKB-KW"/>
</dbReference>
<keyword evidence="10" id="KW-1185">Reference proteome</keyword>
<dbReference type="Pfam" id="PF08281">
    <property type="entry name" value="Sigma70_r4_2"/>
    <property type="match status" value="1"/>
</dbReference>
<keyword evidence="4 6" id="KW-0238">DNA-binding</keyword>
<evidence type="ECO:0000313" key="10">
    <source>
        <dbReference type="Proteomes" id="UP000523079"/>
    </source>
</evidence>
<name>A0A7W3INR5_9ACTN</name>
<gene>
    <name evidence="9" type="ORF">FHX74_000052</name>
</gene>
<evidence type="ECO:0000259" key="7">
    <source>
        <dbReference type="Pfam" id="PF04542"/>
    </source>
</evidence>
<dbReference type="InterPro" id="IPR014284">
    <property type="entry name" value="RNA_pol_sigma-70_dom"/>
</dbReference>
<dbReference type="InterPro" id="IPR007627">
    <property type="entry name" value="RNA_pol_sigma70_r2"/>
</dbReference>
<dbReference type="SUPFAM" id="SSF88659">
    <property type="entry name" value="Sigma3 and sigma4 domains of RNA polymerase sigma factors"/>
    <property type="match status" value="1"/>
</dbReference>
<evidence type="ECO:0000256" key="4">
    <source>
        <dbReference type="ARBA" id="ARBA00023125"/>
    </source>
</evidence>
<dbReference type="CDD" id="cd06171">
    <property type="entry name" value="Sigma70_r4"/>
    <property type="match status" value="1"/>
</dbReference>
<dbReference type="Gene3D" id="1.10.10.10">
    <property type="entry name" value="Winged helix-like DNA-binding domain superfamily/Winged helix DNA-binding domain"/>
    <property type="match status" value="1"/>
</dbReference>
<accession>A0A7W3INR5</accession>
<sequence>MSARPDGDAEQAVADFVAGSEDGLAAVYQRWSPLIYSVALRSLGDVTEAEDVTQKVFVAAWQGRARYDPTRAKLPTWLIGITRNKIADAYEKRGRDRRIRETLIANTEPVVVESETGRVADRMLIADEMAHLPEVPRTVLRMAFYEDLTHAQIAERLQLPPGTVKSHIRRSLIKLRKGLEARADAHES</sequence>
<evidence type="ECO:0000256" key="1">
    <source>
        <dbReference type="ARBA" id="ARBA00010641"/>
    </source>
</evidence>
<dbReference type="AlphaFoldDB" id="A0A7W3INR5"/>
<dbReference type="GO" id="GO:0006352">
    <property type="term" value="P:DNA-templated transcription initiation"/>
    <property type="evidence" value="ECO:0007669"/>
    <property type="project" value="InterPro"/>
</dbReference>
<dbReference type="InterPro" id="IPR000838">
    <property type="entry name" value="RNA_pol_sigma70_ECF_CS"/>
</dbReference>
<dbReference type="EMBL" id="JACGWT010000001">
    <property type="protein sequence ID" value="MBA8792458.1"/>
    <property type="molecule type" value="Genomic_DNA"/>
</dbReference>
<dbReference type="InterPro" id="IPR013324">
    <property type="entry name" value="RNA_pol_sigma_r3/r4-like"/>
</dbReference>
<evidence type="ECO:0000256" key="3">
    <source>
        <dbReference type="ARBA" id="ARBA00023082"/>
    </source>
</evidence>
<dbReference type="RefSeq" id="WP_182558113.1">
    <property type="nucleotide sequence ID" value="NZ_JACGWT010000001.1"/>
</dbReference>
<dbReference type="GO" id="GO:0003677">
    <property type="term" value="F:DNA binding"/>
    <property type="evidence" value="ECO:0007669"/>
    <property type="project" value="UniProtKB-KW"/>
</dbReference>
<dbReference type="NCBIfam" id="TIGR02937">
    <property type="entry name" value="sigma70-ECF"/>
    <property type="match status" value="1"/>
</dbReference>
<dbReference type="SUPFAM" id="SSF88946">
    <property type="entry name" value="Sigma2 domain of RNA polymerase sigma factors"/>
    <property type="match status" value="1"/>
</dbReference>
<feature type="domain" description="RNA polymerase sigma-70 region 2" evidence="7">
    <location>
        <begin position="28"/>
        <end position="95"/>
    </location>
</feature>
<protein>
    <recommendedName>
        <fullName evidence="6">RNA polymerase sigma factor</fullName>
    </recommendedName>
</protein>
<keyword evidence="5 6" id="KW-0804">Transcription</keyword>
<evidence type="ECO:0000256" key="2">
    <source>
        <dbReference type="ARBA" id="ARBA00023015"/>
    </source>
</evidence>